<dbReference type="InterPro" id="IPR008927">
    <property type="entry name" value="6-PGluconate_DH-like_C_sf"/>
</dbReference>
<dbReference type="PROSITE" id="PS00895">
    <property type="entry name" value="3_HYDROXYISOBUT_DH"/>
    <property type="match status" value="1"/>
</dbReference>
<dbReference type="OrthoDB" id="21615at2759"/>
<evidence type="ECO:0000313" key="11">
    <source>
        <dbReference type="Proteomes" id="UP000838763"/>
    </source>
</evidence>
<organism evidence="10 11">
    <name type="scientific">Parascedosporium putredinis</name>
    <dbReference type="NCBI Taxonomy" id="1442378"/>
    <lineage>
        <taxon>Eukaryota</taxon>
        <taxon>Fungi</taxon>
        <taxon>Dikarya</taxon>
        <taxon>Ascomycota</taxon>
        <taxon>Pezizomycotina</taxon>
        <taxon>Sordariomycetes</taxon>
        <taxon>Hypocreomycetidae</taxon>
        <taxon>Microascales</taxon>
        <taxon>Microascaceae</taxon>
        <taxon>Parascedosporium</taxon>
    </lineage>
</organism>
<comment type="pathway">
    <text evidence="1">Amino-acid degradation; L-valine degradation.</text>
</comment>
<accession>A0A9P1MAJ8</accession>
<dbReference type="Gene3D" id="3.40.50.720">
    <property type="entry name" value="NAD(P)-binding Rossmann-like Domain"/>
    <property type="match status" value="1"/>
</dbReference>
<dbReference type="InterPro" id="IPR036291">
    <property type="entry name" value="NAD(P)-bd_dom_sf"/>
</dbReference>
<sequence length="292" mass="30709">MVGIVETTTYGFIGLGQMGHGMAKNICLKAPETSLVIVYDIATQATQRLASEFKGQGRNIQVATSPKEDVIFTSVPQAAHVRDVFLNPSTGLLAAPKKEGRRKLYLELSTIDVAVSSEVAAAVVDGGFGDFVDAPCSGGAMGAETGNLSFMIGCPDNLYPRVLELCKLMGKEESIFHCGNLGAGLKTKLLNNYLSSLTALATAETFNIGIRAGLDAKTSSSNGYNGGFSIELCLGVLELAVKAGEDLGATMPIGKPMLEAYRQVAADVRFKGKDSKAIYKWIGGSDPDLGEA</sequence>
<feature type="domain" description="6-phosphogluconate dehydrogenase NADP-binding" evidence="9">
    <location>
        <begin position="10"/>
        <end position="176"/>
    </location>
</feature>
<dbReference type="Gene3D" id="1.10.1040.10">
    <property type="entry name" value="N-(1-d-carboxylethyl)-l-norvaline Dehydrogenase, domain 2"/>
    <property type="match status" value="2"/>
</dbReference>
<comment type="caution">
    <text evidence="10">The sequence shown here is derived from an EMBL/GenBank/DDBJ whole genome shotgun (WGS) entry which is preliminary data.</text>
</comment>
<comment type="similarity">
    <text evidence="2">Belongs to the HIBADH-related family. 3-hydroxyisobutyrate dehydrogenase subfamily.</text>
</comment>
<evidence type="ECO:0000256" key="4">
    <source>
        <dbReference type="ARBA" id="ARBA00022456"/>
    </source>
</evidence>
<keyword evidence="11" id="KW-1185">Reference proteome</keyword>
<evidence type="ECO:0000256" key="3">
    <source>
        <dbReference type="ARBA" id="ARBA00012991"/>
    </source>
</evidence>
<dbReference type="PIRSF" id="PIRSF000103">
    <property type="entry name" value="HIBADH"/>
    <property type="match status" value="1"/>
</dbReference>
<dbReference type="SUPFAM" id="SSF51735">
    <property type="entry name" value="NAD(P)-binding Rossmann-fold domains"/>
    <property type="match status" value="1"/>
</dbReference>
<keyword evidence="5" id="KW-0560">Oxidoreductase</keyword>
<feature type="active site" evidence="8">
    <location>
        <position position="188"/>
    </location>
</feature>
<evidence type="ECO:0000256" key="8">
    <source>
        <dbReference type="PIRSR" id="PIRSR000103-1"/>
    </source>
</evidence>
<gene>
    <name evidence="10" type="ORF">PPNO1_LOCUS5506</name>
</gene>
<dbReference type="InterPro" id="IPR013328">
    <property type="entry name" value="6PGD_dom2"/>
</dbReference>
<proteinExistence type="inferred from homology"/>
<dbReference type="GO" id="GO:0005739">
    <property type="term" value="C:mitochondrion"/>
    <property type="evidence" value="ECO:0007669"/>
    <property type="project" value="TreeGrafter"/>
</dbReference>
<evidence type="ECO:0000313" key="10">
    <source>
        <dbReference type="EMBL" id="CAI4215830.1"/>
    </source>
</evidence>
<name>A0A9P1MAJ8_9PEZI</name>
<evidence type="ECO:0000256" key="2">
    <source>
        <dbReference type="ARBA" id="ARBA00006013"/>
    </source>
</evidence>
<evidence type="ECO:0000259" key="9">
    <source>
        <dbReference type="Pfam" id="PF03446"/>
    </source>
</evidence>
<reference evidence="10" key="1">
    <citation type="submission" date="2022-11" db="EMBL/GenBank/DDBJ databases">
        <authorList>
            <person name="Scott C."/>
            <person name="Bruce N."/>
        </authorList>
    </citation>
    <scope>NUCLEOTIDE SEQUENCE</scope>
</reference>
<dbReference type="PANTHER" id="PTHR22981">
    <property type="entry name" value="3-HYDROXYISOBUTYRATE DEHYDROGENASE-RELATED"/>
    <property type="match status" value="1"/>
</dbReference>
<keyword evidence="4" id="KW-0101">Branched-chain amino acid catabolism</keyword>
<dbReference type="SUPFAM" id="SSF48179">
    <property type="entry name" value="6-phosphogluconate dehydrogenase C-terminal domain-like"/>
    <property type="match status" value="1"/>
</dbReference>
<keyword evidence="6" id="KW-0520">NAD</keyword>
<dbReference type="AlphaFoldDB" id="A0A9P1MAJ8"/>
<evidence type="ECO:0000256" key="1">
    <source>
        <dbReference type="ARBA" id="ARBA00005109"/>
    </source>
</evidence>
<dbReference type="Pfam" id="PF03446">
    <property type="entry name" value="NAD_binding_2"/>
    <property type="match status" value="1"/>
</dbReference>
<dbReference type="Proteomes" id="UP000838763">
    <property type="component" value="Unassembled WGS sequence"/>
</dbReference>
<dbReference type="GO" id="GO:0008442">
    <property type="term" value="F:3-hydroxyisobutyrate dehydrogenase activity"/>
    <property type="evidence" value="ECO:0007669"/>
    <property type="project" value="UniProtKB-EC"/>
</dbReference>
<evidence type="ECO:0000256" key="5">
    <source>
        <dbReference type="ARBA" id="ARBA00023002"/>
    </source>
</evidence>
<dbReference type="GO" id="GO:0006574">
    <property type="term" value="P:L-valine catabolic process"/>
    <property type="evidence" value="ECO:0007669"/>
    <property type="project" value="TreeGrafter"/>
</dbReference>
<dbReference type="InterPro" id="IPR002204">
    <property type="entry name" value="3-OH-isobutyrate_DH-rel_CS"/>
</dbReference>
<dbReference type="InterPro" id="IPR015815">
    <property type="entry name" value="HIBADH-related"/>
</dbReference>
<dbReference type="EMBL" id="CALLCH030000013">
    <property type="protein sequence ID" value="CAI4215830.1"/>
    <property type="molecule type" value="Genomic_DNA"/>
</dbReference>
<comment type="catalytic activity">
    <reaction evidence="7">
        <text>3-hydroxy-2-methylpropanoate + NAD(+) = 2-methyl-3-oxopropanoate + NADH + H(+)</text>
        <dbReference type="Rhea" id="RHEA:17681"/>
        <dbReference type="ChEBI" id="CHEBI:11805"/>
        <dbReference type="ChEBI" id="CHEBI:15378"/>
        <dbReference type="ChEBI" id="CHEBI:57540"/>
        <dbReference type="ChEBI" id="CHEBI:57700"/>
        <dbReference type="ChEBI" id="CHEBI:57945"/>
        <dbReference type="EC" id="1.1.1.31"/>
    </reaction>
</comment>
<protein>
    <recommendedName>
        <fullName evidence="3">3-hydroxyisobutyrate dehydrogenase</fullName>
        <ecNumber evidence="3">1.1.1.31</ecNumber>
    </recommendedName>
</protein>
<dbReference type="PANTHER" id="PTHR22981:SF7">
    <property type="entry name" value="3-HYDROXYISOBUTYRATE DEHYDROGENASE, MITOCHONDRIAL"/>
    <property type="match status" value="1"/>
</dbReference>
<dbReference type="InterPro" id="IPR006115">
    <property type="entry name" value="6PGDH_NADP-bd"/>
</dbReference>
<evidence type="ECO:0000256" key="6">
    <source>
        <dbReference type="ARBA" id="ARBA00023027"/>
    </source>
</evidence>
<dbReference type="GO" id="GO:0050661">
    <property type="term" value="F:NADP binding"/>
    <property type="evidence" value="ECO:0007669"/>
    <property type="project" value="InterPro"/>
</dbReference>
<dbReference type="EC" id="1.1.1.31" evidence="3"/>
<evidence type="ECO:0000256" key="7">
    <source>
        <dbReference type="ARBA" id="ARBA00049197"/>
    </source>
</evidence>